<gene>
    <name evidence="4" type="ORF">SAMN05660443_1664</name>
</gene>
<dbReference type="Pfam" id="PF00929">
    <property type="entry name" value="RNase_T"/>
    <property type="match status" value="1"/>
</dbReference>
<evidence type="ECO:0000313" key="4">
    <source>
        <dbReference type="EMBL" id="SFC15838.1"/>
    </source>
</evidence>
<keyword evidence="1" id="KW-0540">Nuclease</keyword>
<dbReference type="RefSeq" id="WP_091961878.1">
    <property type="nucleotide sequence ID" value="NZ_FOLH01000003.1"/>
</dbReference>
<dbReference type="Gene3D" id="3.30.420.10">
    <property type="entry name" value="Ribonuclease H-like superfamily/Ribonuclease H"/>
    <property type="match status" value="1"/>
</dbReference>
<accession>A0A1I1H145</accession>
<dbReference type="EMBL" id="FOLH01000003">
    <property type="protein sequence ID" value="SFC15838.1"/>
    <property type="molecule type" value="Genomic_DNA"/>
</dbReference>
<name>A0A1I1H145_9GAMM</name>
<keyword evidence="5" id="KW-1185">Reference proteome</keyword>
<dbReference type="OrthoDB" id="6193218at2"/>
<evidence type="ECO:0000259" key="3">
    <source>
        <dbReference type="SMART" id="SM00479"/>
    </source>
</evidence>
<dbReference type="GO" id="GO:0004527">
    <property type="term" value="F:exonuclease activity"/>
    <property type="evidence" value="ECO:0007669"/>
    <property type="project" value="UniProtKB-KW"/>
</dbReference>
<dbReference type="CDD" id="cd06127">
    <property type="entry name" value="DEDDh"/>
    <property type="match status" value="1"/>
</dbReference>
<dbReference type="InterPro" id="IPR013520">
    <property type="entry name" value="Ribonucl_H"/>
</dbReference>
<dbReference type="GO" id="GO:0006259">
    <property type="term" value="P:DNA metabolic process"/>
    <property type="evidence" value="ECO:0007669"/>
    <property type="project" value="UniProtKB-ARBA"/>
</dbReference>
<reference evidence="4 5" key="1">
    <citation type="submission" date="2016-10" db="EMBL/GenBank/DDBJ databases">
        <authorList>
            <person name="de Groot N.N."/>
        </authorList>
    </citation>
    <scope>NUCLEOTIDE SEQUENCE [LARGE SCALE GENOMIC DNA]</scope>
    <source>
        <strain evidence="4 5">DSM 18438</strain>
    </source>
</reference>
<keyword evidence="2" id="KW-0378">Hydrolase</keyword>
<feature type="domain" description="Exonuclease" evidence="3">
    <location>
        <begin position="31"/>
        <end position="205"/>
    </location>
</feature>
<organism evidence="4 5">
    <name type="scientific">Marinospirillum celere</name>
    <dbReference type="NCBI Taxonomy" id="1122252"/>
    <lineage>
        <taxon>Bacteria</taxon>
        <taxon>Pseudomonadati</taxon>
        <taxon>Pseudomonadota</taxon>
        <taxon>Gammaproteobacteria</taxon>
        <taxon>Oceanospirillales</taxon>
        <taxon>Oceanospirillaceae</taxon>
        <taxon>Marinospirillum</taxon>
    </lineage>
</organism>
<protein>
    <submittedName>
        <fullName evidence="4">DNA polymerase-3 subunit epsilon</fullName>
    </submittedName>
</protein>
<dbReference type="Proteomes" id="UP000199058">
    <property type="component" value="Unassembled WGS sequence"/>
</dbReference>
<dbReference type="NCBIfam" id="NF006601">
    <property type="entry name" value="PRK09145.1"/>
    <property type="match status" value="1"/>
</dbReference>
<dbReference type="AlphaFoldDB" id="A0A1I1H145"/>
<dbReference type="STRING" id="1122252.SAMN05660443_1664"/>
<dbReference type="InterPro" id="IPR036397">
    <property type="entry name" value="RNaseH_sf"/>
</dbReference>
<sequence length="207" mass="23292">MVLKTIRSATDKWTQKDGEFSFLFEPYEGDEVVALDCEMTDLDPQKAELVSIAAVKIKGTQVLTSDKLDIKLQKPDSLTGDSIKIHRIRGVDLRGGEILTDALDQLLHFVGNRPIMGYYINYDITVLNRFIRPRFGFSLPNKTLELSNCYLDKVRRANPELQPDLHFEKIAEKLGVPMVGERHSALGDAITTALMYVRLLKGPVPTC</sequence>
<dbReference type="GO" id="GO:0003676">
    <property type="term" value="F:nucleic acid binding"/>
    <property type="evidence" value="ECO:0007669"/>
    <property type="project" value="InterPro"/>
</dbReference>
<dbReference type="SMART" id="SM00479">
    <property type="entry name" value="EXOIII"/>
    <property type="match status" value="1"/>
</dbReference>
<proteinExistence type="predicted"/>
<evidence type="ECO:0000256" key="2">
    <source>
        <dbReference type="ARBA" id="ARBA00022839"/>
    </source>
</evidence>
<evidence type="ECO:0000256" key="1">
    <source>
        <dbReference type="ARBA" id="ARBA00022722"/>
    </source>
</evidence>
<dbReference type="InterPro" id="IPR012337">
    <property type="entry name" value="RNaseH-like_sf"/>
</dbReference>
<keyword evidence="2" id="KW-0269">Exonuclease</keyword>
<evidence type="ECO:0000313" key="5">
    <source>
        <dbReference type="Proteomes" id="UP000199058"/>
    </source>
</evidence>
<dbReference type="SUPFAM" id="SSF53098">
    <property type="entry name" value="Ribonuclease H-like"/>
    <property type="match status" value="1"/>
</dbReference>